<dbReference type="Proteomes" id="UP000245412">
    <property type="component" value="Unassembled WGS sequence"/>
</dbReference>
<name>A0AB73T343_9FIRM</name>
<protein>
    <recommendedName>
        <fullName evidence="4">ABC transporter permease</fullName>
    </recommendedName>
</protein>
<proteinExistence type="predicted"/>
<dbReference type="EMBL" id="QGGY01000007">
    <property type="protein sequence ID" value="PWJ75008.1"/>
    <property type="molecule type" value="Genomic_DNA"/>
</dbReference>
<reference evidence="2 3" key="1">
    <citation type="submission" date="2018-05" db="EMBL/GenBank/DDBJ databases">
        <authorList>
            <person name="Goeker M."/>
            <person name="Huntemann M."/>
            <person name="Clum A."/>
            <person name="Pillay M."/>
            <person name="Palaniappan K."/>
            <person name="Varghese N."/>
            <person name="Mikhailova N."/>
            <person name="Stamatis D."/>
            <person name="Reddy T."/>
            <person name="Daum C."/>
            <person name="Shapiro N."/>
            <person name="Ivanova N."/>
            <person name="Kyrpides N."/>
            <person name="Woyke T."/>
        </authorList>
    </citation>
    <scope>NUCLEOTIDE SEQUENCE [LARGE SCALE GENOMIC DNA]</scope>
    <source>
        <strain evidence="2 3">DSM 26524</strain>
    </source>
</reference>
<feature type="transmembrane region" description="Helical" evidence="1">
    <location>
        <begin position="12"/>
        <end position="33"/>
    </location>
</feature>
<dbReference type="AlphaFoldDB" id="A0AB73T343"/>
<accession>A0AB73T343</accession>
<keyword evidence="1" id="KW-0472">Membrane</keyword>
<evidence type="ECO:0000313" key="2">
    <source>
        <dbReference type="EMBL" id="PWJ75008.1"/>
    </source>
</evidence>
<keyword evidence="3" id="KW-1185">Reference proteome</keyword>
<keyword evidence="1" id="KW-1133">Transmembrane helix</keyword>
<feature type="transmembrane region" description="Helical" evidence="1">
    <location>
        <begin position="141"/>
        <end position="161"/>
    </location>
</feature>
<feature type="transmembrane region" description="Helical" evidence="1">
    <location>
        <begin position="53"/>
        <end position="71"/>
    </location>
</feature>
<sequence length="238" mass="26426">MEDIKRALGGRNFWTAMLAASAVLAMGTKFVWSGELEADSHLKILMEAMKSDITVFMLPIIAVLPYTTAFVDEVSSGFGKFCLLRTNRFSYVAGKAAGAWIGAAAALTGGAFLNSFIYWLIFSPMEAAGGGGIWGEFAAQAIRLGMTGGLLALLGTCLAVWMMSNYMAYIAPFVIYYFLIMLKERYFEGIYCIYPKEWIAPEHYWGDGSIGLTLFFIAWTLFLGIVCVRMMYRRLEDV</sequence>
<feature type="transmembrane region" description="Helical" evidence="1">
    <location>
        <begin position="210"/>
        <end position="232"/>
    </location>
</feature>
<dbReference type="RefSeq" id="WP_109626705.1">
    <property type="nucleotide sequence ID" value="NZ_CANTIO010000054.1"/>
</dbReference>
<evidence type="ECO:0000256" key="1">
    <source>
        <dbReference type="SAM" id="Phobius"/>
    </source>
</evidence>
<feature type="transmembrane region" description="Helical" evidence="1">
    <location>
        <begin position="92"/>
        <end position="121"/>
    </location>
</feature>
<evidence type="ECO:0000313" key="3">
    <source>
        <dbReference type="Proteomes" id="UP000245412"/>
    </source>
</evidence>
<gene>
    <name evidence="2" type="ORF">C7383_10713</name>
</gene>
<comment type="caution">
    <text evidence="2">The sequence shown here is derived from an EMBL/GenBank/DDBJ whole genome shotgun (WGS) entry which is preliminary data.</text>
</comment>
<organism evidence="2 3">
    <name type="scientific">Murimonas intestini</name>
    <dbReference type="NCBI Taxonomy" id="1337051"/>
    <lineage>
        <taxon>Bacteria</taxon>
        <taxon>Bacillati</taxon>
        <taxon>Bacillota</taxon>
        <taxon>Clostridia</taxon>
        <taxon>Lachnospirales</taxon>
        <taxon>Lachnospiraceae</taxon>
        <taxon>Murimonas</taxon>
    </lineage>
</organism>
<evidence type="ECO:0008006" key="4">
    <source>
        <dbReference type="Google" id="ProtNLM"/>
    </source>
</evidence>
<keyword evidence="1" id="KW-0812">Transmembrane</keyword>